<dbReference type="SUPFAM" id="SSF48452">
    <property type="entry name" value="TPR-like"/>
    <property type="match status" value="1"/>
</dbReference>
<protein>
    <submittedName>
        <fullName evidence="4 5">Pentatricopeptide repeat-containing protein At3g47840 isoform X1</fullName>
    </submittedName>
</protein>
<dbReference type="PANTHER" id="PTHR47926:SF532">
    <property type="entry name" value="PENTACOTRIPEPTIDE-REPEAT REGION OF PRORP DOMAIN-CONTAINING PROTEIN"/>
    <property type="match status" value="1"/>
</dbReference>
<evidence type="ECO:0000256" key="2">
    <source>
        <dbReference type="PROSITE-ProRule" id="PRU00708"/>
    </source>
</evidence>
<dbReference type="OMA" id="HGDVDCG"/>
<dbReference type="GO" id="GO:0009451">
    <property type="term" value="P:RNA modification"/>
    <property type="evidence" value="ECO:0000318"/>
    <property type="project" value="GO_Central"/>
</dbReference>
<dbReference type="FunFam" id="1.25.40.10:FF:000366">
    <property type="entry name" value="Pentatricopeptide (PPR) repeat-containing protein"/>
    <property type="match status" value="1"/>
</dbReference>
<dbReference type="AlphaFoldDB" id="A0A1U8B7P8"/>
<dbReference type="eggNOG" id="KOG4197">
    <property type="taxonomic scope" value="Eukaryota"/>
</dbReference>
<evidence type="ECO:0000313" key="5">
    <source>
        <dbReference type="RefSeq" id="XP_010272291.1"/>
    </source>
</evidence>
<name>A0A1U8B7P8_NELNU</name>
<dbReference type="RefSeq" id="XP_010272291.1">
    <property type="nucleotide sequence ID" value="XM_010273989.2"/>
</dbReference>
<sequence length="732" mass="80985">MHYLHFPFLVQELQGISRNPGGFQIGLVGLLFLNMALSVRPLFRRLFTGPKDIIDRSKGLSTLETQLDTQVDLFEANSHLKQLIKTGHINDARSLFDKMLHRDEITWTTMISGYIGASNATEALILFSHMWTDPMIRMDPFILSVALKACGRILELKPGESIHGYSVKSGFVNSVFVGSALLDMYTKAGCISLGCKVFDEMPMRNVVSWTAIITGLVNAGYNKGGLIYFSKMWGSDVECDSYTFTIALKACANSGFLTYGKAIHTKTMKAGFDVGSFVANTLATMYNKCGKLEYGLRLFERMRTRDVVSWTSIIARYIQMGQDEQAVQAFIKMRQSEIQPNEFTFSAVISGCGALAKIEWGEQLHAQVLHLGLMNSLSVANAIMTMYSKCGCLTSASIVFHGMPGRDVVSWSAIIAAYSQEGLGEEALGFFSLMRREGLKPNEFTLASLLSVCGNMAILEQGKQVHGHVLSIGIEHDIMINSALINMYSKCGSIGEASRIFDAAGGEDVVSWTAMINGYAEHGYSKEAIDLFEKMSKVGLKPDYVTFIGVLGACSHAGLVNLGFQYFNSMSKEYNINPGKEHYGCMIDLLCRAGRLSDAERMIDNMPFRQDDVVWSTLLRASMVHGDVECGKRAAEHILELYPNCAGTHITLSNIYAATGRWRDAADMRKLMKSKGVIKEPGWSWIKVKEQVSAFVAGDRSHPQGEDIYTMLDLLTSKAEHIGCFQEMDLLL</sequence>
<dbReference type="Proteomes" id="UP000189703">
    <property type="component" value="Unplaced"/>
</dbReference>
<dbReference type="KEGG" id="nnu:104608107"/>
<dbReference type="RefSeq" id="XP_010272290.1">
    <property type="nucleotide sequence ID" value="XM_010273988.2"/>
</dbReference>
<proteinExistence type="predicted"/>
<accession>A0A1U8B7P8</accession>
<dbReference type="FunFam" id="1.25.40.10:FF:000355">
    <property type="entry name" value="Pentatricopeptide repeat-containing protein"/>
    <property type="match status" value="1"/>
</dbReference>
<dbReference type="InterPro" id="IPR011990">
    <property type="entry name" value="TPR-like_helical_dom_sf"/>
</dbReference>
<dbReference type="FunFam" id="1.25.40.10:FF:000344">
    <property type="entry name" value="Pentatricopeptide repeat-containing protein"/>
    <property type="match status" value="1"/>
</dbReference>
<dbReference type="InterPro" id="IPR046848">
    <property type="entry name" value="E_motif"/>
</dbReference>
<dbReference type="Pfam" id="PF20431">
    <property type="entry name" value="E_motif"/>
    <property type="match status" value="1"/>
</dbReference>
<dbReference type="InterPro" id="IPR046960">
    <property type="entry name" value="PPR_At4g14850-like_plant"/>
</dbReference>
<dbReference type="GO" id="GO:0003723">
    <property type="term" value="F:RNA binding"/>
    <property type="evidence" value="ECO:0007669"/>
    <property type="project" value="InterPro"/>
</dbReference>
<dbReference type="Pfam" id="PF13041">
    <property type="entry name" value="PPR_2"/>
    <property type="match status" value="4"/>
</dbReference>
<dbReference type="PROSITE" id="PS51375">
    <property type="entry name" value="PPR"/>
    <property type="match status" value="3"/>
</dbReference>
<dbReference type="NCBIfam" id="TIGR00756">
    <property type="entry name" value="PPR"/>
    <property type="match status" value="3"/>
</dbReference>
<dbReference type="GeneID" id="104608107"/>
<dbReference type="Gene3D" id="1.25.40.10">
    <property type="entry name" value="Tetratricopeptide repeat domain"/>
    <property type="match status" value="5"/>
</dbReference>
<dbReference type="FunFam" id="1.25.40.10:FF:000196">
    <property type="entry name" value="Pentatricopeptide repeat-containing protein At4g14850"/>
    <property type="match status" value="1"/>
</dbReference>
<feature type="repeat" description="PPR" evidence="2">
    <location>
        <begin position="306"/>
        <end position="340"/>
    </location>
</feature>
<dbReference type="FunFam" id="1.25.40.10:FF:000031">
    <property type="entry name" value="Pentatricopeptide repeat-containing protein mitochondrial"/>
    <property type="match status" value="1"/>
</dbReference>
<reference evidence="4 5" key="1">
    <citation type="submission" date="2025-04" db="UniProtKB">
        <authorList>
            <consortium name="RefSeq"/>
        </authorList>
    </citation>
    <scope>IDENTIFICATION</scope>
</reference>
<gene>
    <name evidence="4 5" type="primary">LOC104608107</name>
</gene>
<dbReference type="OrthoDB" id="1890277at2759"/>
<dbReference type="Pfam" id="PF01535">
    <property type="entry name" value="PPR"/>
    <property type="match status" value="2"/>
</dbReference>
<keyword evidence="1" id="KW-0677">Repeat</keyword>
<keyword evidence="3" id="KW-1185">Reference proteome</keyword>
<dbReference type="InterPro" id="IPR002885">
    <property type="entry name" value="PPR_rpt"/>
</dbReference>
<dbReference type="PANTHER" id="PTHR47926">
    <property type="entry name" value="PENTATRICOPEPTIDE REPEAT-CONTAINING PROTEIN"/>
    <property type="match status" value="1"/>
</dbReference>
<evidence type="ECO:0000313" key="4">
    <source>
        <dbReference type="RefSeq" id="XP_010272290.1"/>
    </source>
</evidence>
<feature type="repeat" description="PPR" evidence="2">
    <location>
        <begin position="407"/>
        <end position="441"/>
    </location>
</feature>
<organism evidence="3 5">
    <name type="scientific">Nelumbo nucifera</name>
    <name type="common">Sacred lotus</name>
    <dbReference type="NCBI Taxonomy" id="4432"/>
    <lineage>
        <taxon>Eukaryota</taxon>
        <taxon>Viridiplantae</taxon>
        <taxon>Streptophyta</taxon>
        <taxon>Embryophyta</taxon>
        <taxon>Tracheophyta</taxon>
        <taxon>Spermatophyta</taxon>
        <taxon>Magnoliopsida</taxon>
        <taxon>Proteales</taxon>
        <taxon>Nelumbonaceae</taxon>
        <taxon>Nelumbo</taxon>
    </lineage>
</organism>
<feature type="repeat" description="PPR" evidence="2">
    <location>
        <begin position="508"/>
        <end position="542"/>
    </location>
</feature>
<dbReference type="Pfam" id="PF12854">
    <property type="entry name" value="PPR_1"/>
    <property type="match status" value="1"/>
</dbReference>
<evidence type="ECO:0000256" key="1">
    <source>
        <dbReference type="ARBA" id="ARBA00022737"/>
    </source>
</evidence>
<evidence type="ECO:0000313" key="3">
    <source>
        <dbReference type="Proteomes" id="UP000189703"/>
    </source>
</evidence>